<dbReference type="InterPro" id="IPR023430">
    <property type="entry name" value="Pept_HybD-like_dom_sf"/>
</dbReference>
<dbReference type="GO" id="GO:0009847">
    <property type="term" value="P:spore germination"/>
    <property type="evidence" value="ECO:0007669"/>
    <property type="project" value="UniProtKB-UniRule"/>
</dbReference>
<evidence type="ECO:0000256" key="4">
    <source>
        <dbReference type="HAMAP-Rule" id="MF_00626"/>
    </source>
</evidence>
<organism evidence="5 6">
    <name type="scientific">Anaeromicrobium sediminis</name>
    <dbReference type="NCBI Taxonomy" id="1478221"/>
    <lineage>
        <taxon>Bacteria</taxon>
        <taxon>Bacillati</taxon>
        <taxon>Bacillota</taxon>
        <taxon>Clostridia</taxon>
        <taxon>Peptostreptococcales</taxon>
        <taxon>Thermotaleaceae</taxon>
        <taxon>Anaeromicrobium</taxon>
    </lineage>
</organism>
<reference evidence="5 6" key="1">
    <citation type="submission" date="2017-06" db="EMBL/GenBank/DDBJ databases">
        <title>Draft genome sequence of anaerobic fermentative bacterium Anaeromicrobium sediminis DY2726D isolated from West Pacific Ocean sediments.</title>
        <authorList>
            <person name="Zeng X."/>
        </authorList>
    </citation>
    <scope>NUCLEOTIDE SEQUENCE [LARGE SCALE GENOMIC DNA]</scope>
    <source>
        <strain evidence="5 6">DY2726D</strain>
    </source>
</reference>
<dbReference type="RefSeq" id="WP_095134013.1">
    <property type="nucleotide sequence ID" value="NZ_NIBG01000010.1"/>
</dbReference>
<evidence type="ECO:0000313" key="5">
    <source>
        <dbReference type="EMBL" id="PAB58947.1"/>
    </source>
</evidence>
<dbReference type="GO" id="GO:0006508">
    <property type="term" value="P:proteolysis"/>
    <property type="evidence" value="ECO:0007669"/>
    <property type="project" value="UniProtKB-UniRule"/>
</dbReference>
<comment type="similarity">
    <text evidence="4">Belongs to the peptidase A25 family.</text>
</comment>
<comment type="catalytic activity">
    <reaction evidence="4">
        <text>Endopeptidase action with P4 Glu or Asp, P1 preferably Glu &gt; Asp, P1' hydrophobic and P2' Ala.</text>
        <dbReference type="EC" id="3.4.24.78"/>
    </reaction>
</comment>
<keyword evidence="2 4" id="KW-0378">Hydrolase</keyword>
<dbReference type="Proteomes" id="UP000216024">
    <property type="component" value="Unassembled WGS sequence"/>
</dbReference>
<feature type="chain" id="PRO_5023455105" description="Germination protease" evidence="4">
    <location>
        <begin position="6"/>
        <end position="322"/>
    </location>
</feature>
<dbReference type="NCBIfam" id="TIGR01441">
    <property type="entry name" value="GPR"/>
    <property type="match status" value="1"/>
</dbReference>
<dbReference type="PIRSF" id="PIRSF019549">
    <property type="entry name" value="Peptidase_A25"/>
    <property type="match status" value="1"/>
</dbReference>
<dbReference type="EC" id="3.4.24.78" evidence="4"/>
<keyword evidence="3 4" id="KW-0865">Zymogen</keyword>
<name>A0A267MHM4_9FIRM</name>
<sequence>MIRTDLALEAQEMCQEENRGEIPGVSVEQRKADVATTTYVEVLNEEGSKIMGKPKGMYITIEAPQLKVADADLKDSMSKLLAEELKAFVPKKEHFKTLIVGLGNWDITPDALGPQVVSKIYVTRHFFEAYKKEEDETMRAVSAISPGVMGTTGIETVEIIKGIVEKTKPDFVVAIDALASRKMERVNTTIQITDTGISPGGGVGNKRKEFSKATLGVPVLAIGVPTVVDAATLANDTISLVVNHLASQTEKGSSFYNLLKGMKDEDKYQLIREVMEPFNANVIVTTKDIDMIITNISQVIANALNICLHPGIEIKDVNRYLH</sequence>
<comment type="subunit">
    <text evidence="4">Homotetramer.</text>
</comment>
<evidence type="ECO:0000256" key="3">
    <source>
        <dbReference type="ARBA" id="ARBA00023145"/>
    </source>
</evidence>
<dbReference type="HAMAP" id="MF_00626">
    <property type="entry name" value="Germination_prot"/>
    <property type="match status" value="1"/>
</dbReference>
<protein>
    <recommendedName>
        <fullName evidence="4">Germination protease</fullName>
        <ecNumber evidence="4">3.4.24.78</ecNumber>
    </recommendedName>
    <alternativeName>
        <fullName evidence="4">GPR endopeptidase</fullName>
    </alternativeName>
    <alternativeName>
        <fullName evidence="4">Germination proteinase</fullName>
    </alternativeName>
    <alternativeName>
        <fullName evidence="4">Spore protease</fullName>
    </alternativeName>
</protein>
<dbReference type="Gene3D" id="3.40.50.1450">
    <property type="entry name" value="HybD-like"/>
    <property type="match status" value="1"/>
</dbReference>
<gene>
    <name evidence="4" type="primary">gpr</name>
    <name evidence="5" type="ORF">CCE28_12240</name>
</gene>
<evidence type="ECO:0000256" key="1">
    <source>
        <dbReference type="ARBA" id="ARBA00022670"/>
    </source>
</evidence>
<comment type="function">
    <text evidence="4">Initiates the rapid degradation of small, acid-soluble proteins during spore germination.</text>
</comment>
<evidence type="ECO:0000313" key="6">
    <source>
        <dbReference type="Proteomes" id="UP000216024"/>
    </source>
</evidence>
<keyword evidence="6" id="KW-1185">Reference proteome</keyword>
<feature type="propeptide" id="PRO_5013413438" evidence="4">
    <location>
        <begin position="1"/>
        <end position="5"/>
    </location>
</feature>
<proteinExistence type="inferred from homology"/>
<dbReference type="EMBL" id="NIBG01000010">
    <property type="protein sequence ID" value="PAB58947.1"/>
    <property type="molecule type" value="Genomic_DNA"/>
</dbReference>
<dbReference type="AlphaFoldDB" id="A0A267MHM4"/>
<keyword evidence="1 4" id="KW-0645">Protease</keyword>
<dbReference type="InterPro" id="IPR005080">
    <property type="entry name" value="Peptidase_A25"/>
</dbReference>
<dbReference type="OrthoDB" id="9777293at2"/>
<accession>A0A267MHM4</accession>
<dbReference type="SUPFAM" id="SSF53163">
    <property type="entry name" value="HybD-like"/>
    <property type="match status" value="1"/>
</dbReference>
<comment type="PTM">
    <text evidence="4">Autoproteolytically processed. The inactive tetrameric zymogen termed p46 autoprocesses to a smaller form termed p41, which is active only during spore germination.</text>
</comment>
<evidence type="ECO:0000256" key="2">
    <source>
        <dbReference type="ARBA" id="ARBA00022801"/>
    </source>
</evidence>
<dbReference type="GO" id="GO:0004222">
    <property type="term" value="F:metalloendopeptidase activity"/>
    <property type="evidence" value="ECO:0007669"/>
    <property type="project" value="UniProtKB-UniRule"/>
</dbReference>
<comment type="caution">
    <text evidence="5">The sequence shown here is derived from an EMBL/GenBank/DDBJ whole genome shotgun (WGS) entry which is preliminary data.</text>
</comment>
<dbReference type="Pfam" id="PF03418">
    <property type="entry name" value="Peptidase_A25"/>
    <property type="match status" value="1"/>
</dbReference>